<sequence>MAENKSKQMDNAEYEKELNWPEIQITLTNTANKKDLEKGTKARIEAVQQYIRYLINGYQPTKTSEIVQQGLSWKQCQKGVYVDGHEHPDVIIYKKNFLKELESLEWLMSTFESNNLESRKDPELLFKEKLHILVTHNESIFYAYDAPKFQWVENGKQQFQKKGQGKGYHVSHFLTEMIEQLQLTPEEQKQYLHLPKTVREDLVSGTSNEEWWNIEKLVKQVKEKLIPLFEATHPECIMVACFNNTTSHNKYAEDALRANVMNLKSGGSYKIRDIIFNGQPQTMTLPDSRPKEIKMVLEEHKLWKK</sequence>
<dbReference type="PANTHER" id="PTHR35871:SF1">
    <property type="entry name" value="CXC1-LIKE CYSTEINE CLUSTER ASSOCIATED WITH KDZ TRANSPOSASES DOMAIN-CONTAINING PROTEIN"/>
    <property type="match status" value="1"/>
</dbReference>
<evidence type="ECO:0000313" key="1">
    <source>
        <dbReference type="EMBL" id="CAG8466135.1"/>
    </source>
</evidence>
<evidence type="ECO:0000313" key="2">
    <source>
        <dbReference type="Proteomes" id="UP000789342"/>
    </source>
</evidence>
<feature type="non-terminal residue" evidence="1">
    <location>
        <position position="305"/>
    </location>
</feature>
<dbReference type="PANTHER" id="PTHR35871">
    <property type="entry name" value="EXPRESSED PROTEIN"/>
    <property type="match status" value="1"/>
</dbReference>
<dbReference type="Proteomes" id="UP000789342">
    <property type="component" value="Unassembled WGS sequence"/>
</dbReference>
<keyword evidence="2" id="KW-1185">Reference proteome</keyword>
<proteinExistence type="predicted"/>
<organism evidence="1 2">
    <name type="scientific">Acaulospora morrowiae</name>
    <dbReference type="NCBI Taxonomy" id="94023"/>
    <lineage>
        <taxon>Eukaryota</taxon>
        <taxon>Fungi</taxon>
        <taxon>Fungi incertae sedis</taxon>
        <taxon>Mucoromycota</taxon>
        <taxon>Glomeromycotina</taxon>
        <taxon>Glomeromycetes</taxon>
        <taxon>Diversisporales</taxon>
        <taxon>Acaulosporaceae</taxon>
        <taxon>Acaulospora</taxon>
    </lineage>
</organism>
<protein>
    <submittedName>
        <fullName evidence="1">2474_t:CDS:1</fullName>
    </submittedName>
</protein>
<comment type="caution">
    <text evidence="1">The sequence shown here is derived from an EMBL/GenBank/DDBJ whole genome shotgun (WGS) entry which is preliminary data.</text>
</comment>
<dbReference type="OrthoDB" id="2418550at2759"/>
<reference evidence="1" key="1">
    <citation type="submission" date="2021-06" db="EMBL/GenBank/DDBJ databases">
        <authorList>
            <person name="Kallberg Y."/>
            <person name="Tangrot J."/>
            <person name="Rosling A."/>
        </authorList>
    </citation>
    <scope>NUCLEOTIDE SEQUENCE</scope>
    <source>
        <strain evidence="1">CL551</strain>
    </source>
</reference>
<gene>
    <name evidence="1" type="ORF">AMORRO_LOCUS1636</name>
</gene>
<name>A0A9N8VTT9_9GLOM</name>
<dbReference type="AlphaFoldDB" id="A0A9N8VTT9"/>
<accession>A0A9N8VTT9</accession>
<dbReference type="EMBL" id="CAJVPV010000622">
    <property type="protein sequence ID" value="CAG8466135.1"/>
    <property type="molecule type" value="Genomic_DNA"/>
</dbReference>